<dbReference type="RefSeq" id="WP_015926837.1">
    <property type="nucleotide sequence ID" value="NC_011895.1"/>
</dbReference>
<reference evidence="2" key="1">
    <citation type="submission" date="2009-01" db="EMBL/GenBank/DDBJ databases">
        <title>Complete sequence of plasmid 4 of Methylobacterium nodulans ORS 2060.</title>
        <authorList>
            <consortium name="US DOE Joint Genome Institute"/>
            <person name="Lucas S."/>
            <person name="Copeland A."/>
            <person name="Lapidus A."/>
            <person name="Glavina del Rio T."/>
            <person name="Dalin E."/>
            <person name="Tice H."/>
            <person name="Bruce D."/>
            <person name="Goodwin L."/>
            <person name="Pitluck S."/>
            <person name="Sims D."/>
            <person name="Brettin T."/>
            <person name="Detter J.C."/>
            <person name="Han C."/>
            <person name="Larimer F."/>
            <person name="Land M."/>
            <person name="Hauser L."/>
            <person name="Kyrpides N."/>
            <person name="Ivanova N."/>
            <person name="Marx C.J."/>
            <person name="Richardson P."/>
        </authorList>
    </citation>
    <scope>NUCLEOTIDE SEQUENCE [LARGE SCALE GENOMIC DNA]</scope>
    <source>
        <strain evidence="2">LMG 21967 / CNCM I-2342 / ORS 2060</strain>
        <plasmid evidence="2">Plasmid pMNOD04</plasmid>
    </source>
</reference>
<name>B8IXZ0_METNO</name>
<sequence length="66" mass="7377">MRQTIRDRHGHVLGTIEQQPLTGRSLARDAHGVIVAVYDERSDTTRDARGVLIGRGNRLAAFLVPW</sequence>
<dbReference type="HOGENOM" id="CLU_198987_0_0_5"/>
<dbReference type="EMBL" id="CP001353">
    <property type="protein sequence ID" value="ACL63280.1"/>
    <property type="molecule type" value="Genomic_DNA"/>
</dbReference>
<evidence type="ECO:0000313" key="1">
    <source>
        <dbReference type="EMBL" id="ACL63280.1"/>
    </source>
</evidence>
<organism evidence="1 2">
    <name type="scientific">Methylobacterium nodulans (strain LMG 21967 / CNCM I-2342 / ORS 2060)</name>
    <dbReference type="NCBI Taxonomy" id="460265"/>
    <lineage>
        <taxon>Bacteria</taxon>
        <taxon>Pseudomonadati</taxon>
        <taxon>Pseudomonadota</taxon>
        <taxon>Alphaproteobacteria</taxon>
        <taxon>Hyphomicrobiales</taxon>
        <taxon>Methylobacteriaceae</taxon>
        <taxon>Methylobacterium</taxon>
    </lineage>
</organism>
<geneLocation type="plasmid" evidence="1 2">
    <name>pMNOD04</name>
</geneLocation>
<proteinExistence type="predicted"/>
<accession>B8IXZ0</accession>
<protein>
    <submittedName>
        <fullName evidence="1">Uncharacterized protein</fullName>
    </submittedName>
</protein>
<keyword evidence="2" id="KW-1185">Reference proteome</keyword>
<dbReference type="KEGG" id="mno:Mnod_7686"/>
<keyword evidence="1" id="KW-0614">Plasmid</keyword>
<dbReference type="AlphaFoldDB" id="B8IXZ0"/>
<dbReference type="Proteomes" id="UP000008207">
    <property type="component" value="Plasmid pMNOD04"/>
</dbReference>
<dbReference type="OrthoDB" id="8004477at2"/>
<gene>
    <name evidence="1" type="ordered locus">Mnod_7686</name>
</gene>
<evidence type="ECO:0000313" key="2">
    <source>
        <dbReference type="Proteomes" id="UP000008207"/>
    </source>
</evidence>